<dbReference type="SUPFAM" id="SSF50037">
    <property type="entry name" value="C-terminal domain of transcriptional repressors"/>
    <property type="match status" value="1"/>
</dbReference>
<reference evidence="3" key="2">
    <citation type="submission" date="2023-01" db="EMBL/GenBank/DDBJ databases">
        <title>Draft genome sequence of Algimonas ampicilliniresistens strain NBRC 108219.</title>
        <authorList>
            <person name="Sun Q."/>
            <person name="Mori K."/>
        </authorList>
    </citation>
    <scope>NUCLEOTIDE SEQUENCE</scope>
    <source>
        <strain evidence="3">NBRC 108219</strain>
    </source>
</reference>
<dbReference type="InterPro" id="IPR008988">
    <property type="entry name" value="Transcriptional_repressor_C"/>
</dbReference>
<dbReference type="Proteomes" id="UP001161391">
    <property type="component" value="Unassembled WGS sequence"/>
</dbReference>
<dbReference type="Pfam" id="PF04023">
    <property type="entry name" value="FeoA"/>
    <property type="match status" value="1"/>
</dbReference>
<keyword evidence="4" id="KW-1185">Reference proteome</keyword>
<dbReference type="Gene3D" id="2.30.30.90">
    <property type="match status" value="1"/>
</dbReference>
<gene>
    <name evidence="3" type="ORF">GCM10007853_12340</name>
</gene>
<proteinExistence type="predicted"/>
<feature type="domain" description="Ferrous iron transporter FeoA-like" evidence="2">
    <location>
        <begin position="29"/>
        <end position="103"/>
    </location>
</feature>
<dbReference type="InterPro" id="IPR038157">
    <property type="entry name" value="FeoA_core_dom"/>
</dbReference>
<organism evidence="3 4">
    <name type="scientific">Algimonas ampicilliniresistens</name>
    <dbReference type="NCBI Taxonomy" id="1298735"/>
    <lineage>
        <taxon>Bacteria</taxon>
        <taxon>Pseudomonadati</taxon>
        <taxon>Pseudomonadota</taxon>
        <taxon>Alphaproteobacteria</taxon>
        <taxon>Maricaulales</taxon>
        <taxon>Robiginitomaculaceae</taxon>
        <taxon>Algimonas</taxon>
    </lineage>
</organism>
<protein>
    <recommendedName>
        <fullName evidence="2">Ferrous iron transporter FeoA-like domain-containing protein</fullName>
    </recommendedName>
</protein>
<evidence type="ECO:0000256" key="1">
    <source>
        <dbReference type="ARBA" id="ARBA00023004"/>
    </source>
</evidence>
<dbReference type="InterPro" id="IPR007167">
    <property type="entry name" value="Fe-transptr_FeoA-like"/>
</dbReference>
<comment type="caution">
    <text evidence="3">The sequence shown here is derived from an EMBL/GenBank/DDBJ whole genome shotgun (WGS) entry which is preliminary data.</text>
</comment>
<evidence type="ECO:0000313" key="4">
    <source>
        <dbReference type="Proteomes" id="UP001161391"/>
    </source>
</evidence>
<evidence type="ECO:0000259" key="2">
    <source>
        <dbReference type="SMART" id="SM00899"/>
    </source>
</evidence>
<evidence type="ECO:0000313" key="3">
    <source>
        <dbReference type="EMBL" id="GLQ23360.1"/>
    </source>
</evidence>
<sequence>MTLVTNRVSFSFAVATNSHYGKPMSQMPTRLTDLARSTSTRILGFSSADEKLEIRLRDIGFAEGDRVEPLHFGLFGRNPMSVRLNGAIIALRREDAAAILVEPANT</sequence>
<accession>A0ABQ5V9M9</accession>
<dbReference type="SMART" id="SM00899">
    <property type="entry name" value="FeoA"/>
    <property type="match status" value="1"/>
</dbReference>
<reference evidence="3" key="1">
    <citation type="journal article" date="2014" name="Int. J. Syst. Evol. Microbiol.">
        <title>Complete genome of a new Firmicutes species belonging to the dominant human colonic microbiota ('Ruminococcus bicirculans') reveals two chromosomes and a selective capacity to utilize plant glucans.</title>
        <authorList>
            <consortium name="NISC Comparative Sequencing Program"/>
            <person name="Wegmann U."/>
            <person name="Louis P."/>
            <person name="Goesmann A."/>
            <person name="Henrissat B."/>
            <person name="Duncan S.H."/>
            <person name="Flint H.J."/>
        </authorList>
    </citation>
    <scope>NUCLEOTIDE SEQUENCE</scope>
    <source>
        <strain evidence="3">NBRC 108219</strain>
    </source>
</reference>
<dbReference type="EMBL" id="BSNK01000001">
    <property type="protein sequence ID" value="GLQ23360.1"/>
    <property type="molecule type" value="Genomic_DNA"/>
</dbReference>
<keyword evidence="1" id="KW-0408">Iron</keyword>
<name>A0ABQ5V9M9_9PROT</name>